<evidence type="ECO:0000313" key="2">
    <source>
        <dbReference type="Proteomes" id="UP001283361"/>
    </source>
</evidence>
<sequence length="116" mass="13169">MLTVSSNSHCLKPNLVTVGFSPDLEKSEDDNVQMQLQLFDEHERTDEEQNPGTKGIDLGNPLDVFHAILRQFSIEYLGVYAAPWDRSCDQAINFASQTMTQRFLNELLFTADVNVF</sequence>
<organism evidence="1 2">
    <name type="scientific">Elysia crispata</name>
    <name type="common">lettuce slug</name>
    <dbReference type="NCBI Taxonomy" id="231223"/>
    <lineage>
        <taxon>Eukaryota</taxon>
        <taxon>Metazoa</taxon>
        <taxon>Spiralia</taxon>
        <taxon>Lophotrochozoa</taxon>
        <taxon>Mollusca</taxon>
        <taxon>Gastropoda</taxon>
        <taxon>Heterobranchia</taxon>
        <taxon>Euthyneura</taxon>
        <taxon>Panpulmonata</taxon>
        <taxon>Sacoglossa</taxon>
        <taxon>Placobranchoidea</taxon>
        <taxon>Plakobranchidae</taxon>
        <taxon>Elysia</taxon>
    </lineage>
</organism>
<comment type="caution">
    <text evidence="1">The sequence shown here is derived from an EMBL/GenBank/DDBJ whole genome shotgun (WGS) entry which is preliminary data.</text>
</comment>
<dbReference type="AlphaFoldDB" id="A0AAE0XWE9"/>
<dbReference type="Proteomes" id="UP001283361">
    <property type="component" value="Unassembled WGS sequence"/>
</dbReference>
<gene>
    <name evidence="1" type="ORF">RRG08_040071</name>
</gene>
<protein>
    <submittedName>
        <fullName evidence="1">Uncharacterized protein</fullName>
    </submittedName>
</protein>
<evidence type="ECO:0000313" key="1">
    <source>
        <dbReference type="EMBL" id="KAK3719768.1"/>
    </source>
</evidence>
<name>A0AAE0XWE9_9GAST</name>
<proteinExistence type="predicted"/>
<reference evidence="1" key="1">
    <citation type="journal article" date="2023" name="G3 (Bethesda)">
        <title>A reference genome for the long-term kleptoplast-retaining sea slug Elysia crispata morphotype clarki.</title>
        <authorList>
            <person name="Eastman K.E."/>
            <person name="Pendleton A.L."/>
            <person name="Shaikh M.A."/>
            <person name="Suttiyut T."/>
            <person name="Ogas R."/>
            <person name="Tomko P."/>
            <person name="Gavelis G."/>
            <person name="Widhalm J.R."/>
            <person name="Wisecaver J.H."/>
        </authorList>
    </citation>
    <scope>NUCLEOTIDE SEQUENCE</scope>
    <source>
        <strain evidence="1">ECLA1</strain>
    </source>
</reference>
<keyword evidence="2" id="KW-1185">Reference proteome</keyword>
<dbReference type="EMBL" id="JAWDGP010007412">
    <property type="protein sequence ID" value="KAK3719768.1"/>
    <property type="molecule type" value="Genomic_DNA"/>
</dbReference>
<accession>A0AAE0XWE9</accession>